<dbReference type="EMBL" id="KN848064">
    <property type="protein sequence ID" value="KIY01782.1"/>
    <property type="molecule type" value="Genomic_DNA"/>
</dbReference>
<proteinExistence type="predicted"/>
<dbReference type="STRING" id="1442371.A0A0D2IXL2"/>
<dbReference type="SMART" id="SM00320">
    <property type="entry name" value="WD40"/>
    <property type="match status" value="4"/>
</dbReference>
<dbReference type="InterPro" id="IPR050505">
    <property type="entry name" value="WDR55/POC1"/>
</dbReference>
<reference evidence="5 6" key="1">
    <citation type="submission" date="2015-01" db="EMBL/GenBank/DDBJ databases">
        <title>The Genome Sequence of Fonsecaea multimorphosa CBS 102226.</title>
        <authorList>
            <consortium name="The Broad Institute Genomics Platform"/>
            <person name="Cuomo C."/>
            <person name="de Hoog S."/>
            <person name="Gorbushina A."/>
            <person name="Stielow B."/>
            <person name="Teixiera M."/>
            <person name="Abouelleil A."/>
            <person name="Chapman S.B."/>
            <person name="Priest M."/>
            <person name="Young S.K."/>
            <person name="Wortman J."/>
            <person name="Nusbaum C."/>
            <person name="Birren B."/>
        </authorList>
    </citation>
    <scope>NUCLEOTIDE SEQUENCE [LARGE SCALE GENOMIC DNA]</scope>
    <source>
        <strain evidence="5 6">CBS 102226</strain>
    </source>
</reference>
<dbReference type="GeneID" id="27707666"/>
<dbReference type="OrthoDB" id="4136622at2759"/>
<dbReference type="Proteomes" id="UP000053411">
    <property type="component" value="Unassembled WGS sequence"/>
</dbReference>
<dbReference type="AlphaFoldDB" id="A0A0D2IXL2"/>
<dbReference type="Gene3D" id="2.130.10.10">
    <property type="entry name" value="YVTN repeat-like/Quinoprotein amine dehydrogenase"/>
    <property type="match status" value="2"/>
</dbReference>
<keyword evidence="6" id="KW-1185">Reference proteome</keyword>
<dbReference type="PANTHER" id="PTHR44019:SF8">
    <property type="entry name" value="POC1 CENTRIOLAR PROTEIN HOMOLOG"/>
    <property type="match status" value="1"/>
</dbReference>
<sequence>MNLLYQRVLESMEMTTGDSGRRVAKAILKWVSCAMRPLRTEELTGALNLDLGDKYDALEEMTPKLCGQLVAIDKFGNVQIVHETVREYITGDDLQSAFAVSKSQAHTRLAMICLSYLTKSNVLSWIEGIARTRILTPIIQAATNLRAYVKKCDAPNSQELQAIRGATTDLIRVIAKFSDALTAAPASIYIFIPPFCPRTSTLYKAGMRCRTTSLSISGLSYDHWDDRLTCIDLQSDEFTSIAYGDELFAVGTTSGVVTIYHATSCEEHKVLNHGETIRLLQFRPRSDILVSCGLTNVTVWNSRTGAEMYKLPAPFRPIELHFDNDILVVASRRNFLRSWDLNSNATPQANKPWSHSDAETPKPSSLQPCAISFSAGHQKLAVAYVGQPVTIWDLEYDEYYGSCGKMLVNGEISKHPVTSLSFNPNPDIRLLAVSYLDGQLTLLDPFEGEELGSFRANCRALTSSPNGRLHGGVGACETIHIYEFGTLKLLYRIRSSELDIKQLVFSRDNFHFADIRRSQCNIWEPAMLLRETVAGDWGESTSMSVIEATTSEDKIRISTMVLHDQDQVVICGKDNGSVCLHDARTGAFLQTLHRHKCQVRSLTWQGGNHVAMSVDMANRIHASILTKGPGGWASTEFPLQLDCGHAIVQLLRSESTNRFILSARESDYLWDGNGKQIAARPYLEKQGVRLWIEHPLSESHAICFEGEIARILCWEDCSEVSCRQLAVNMAGLQLKSLRRYSSGHKRRMLLELTELNGSSRTRGLYVFDAASFKLENEMPAAKRAEREKAGFNRLIDMDIPAVQAALPSEVNSSLSDPVVGEETTQSYPQQQVTDPLFRPQLMALSRHVSHIIHLSDTGKLVFLDTNSWVSSIDLDGFEKSTPATAPAPAPEAVPGPRSTSPPIQYSRHFFVPHDWYSGTRDIVSAATARDVFFARNGEIAIIKNGMEYYEEVTVGISV</sequence>
<dbReference type="InterPro" id="IPR015943">
    <property type="entry name" value="WD40/YVTN_repeat-like_dom_sf"/>
</dbReference>
<dbReference type="InterPro" id="IPR054471">
    <property type="entry name" value="GPIID_WHD"/>
</dbReference>
<protein>
    <recommendedName>
        <fullName evidence="4">GPI inositol-deacylase winged helix domain-containing protein</fullName>
    </recommendedName>
</protein>
<dbReference type="PANTHER" id="PTHR44019">
    <property type="entry name" value="WD REPEAT-CONTAINING PROTEIN 55"/>
    <property type="match status" value="1"/>
</dbReference>
<dbReference type="SUPFAM" id="SSF69322">
    <property type="entry name" value="Tricorn protease domain 2"/>
    <property type="match status" value="1"/>
</dbReference>
<evidence type="ECO:0000256" key="3">
    <source>
        <dbReference type="SAM" id="MobiDB-lite"/>
    </source>
</evidence>
<gene>
    <name evidence="5" type="ORF">Z520_01920</name>
</gene>
<dbReference type="SUPFAM" id="SSF50978">
    <property type="entry name" value="WD40 repeat-like"/>
    <property type="match status" value="1"/>
</dbReference>
<evidence type="ECO:0000256" key="2">
    <source>
        <dbReference type="ARBA" id="ARBA00022737"/>
    </source>
</evidence>
<dbReference type="InterPro" id="IPR036322">
    <property type="entry name" value="WD40_repeat_dom_sf"/>
</dbReference>
<dbReference type="RefSeq" id="XP_016635904.1">
    <property type="nucleotide sequence ID" value="XM_016772434.1"/>
</dbReference>
<feature type="domain" description="GPI inositol-deacylase winged helix" evidence="4">
    <location>
        <begin position="13"/>
        <end position="101"/>
    </location>
</feature>
<dbReference type="VEuPathDB" id="FungiDB:Z520_01920"/>
<keyword evidence="2" id="KW-0677">Repeat</keyword>
<keyword evidence="1" id="KW-0853">WD repeat</keyword>
<evidence type="ECO:0000256" key="1">
    <source>
        <dbReference type="ARBA" id="ARBA00022574"/>
    </source>
</evidence>
<dbReference type="InterPro" id="IPR001680">
    <property type="entry name" value="WD40_rpt"/>
</dbReference>
<dbReference type="Pfam" id="PF22939">
    <property type="entry name" value="WHD_GPIID"/>
    <property type="match status" value="1"/>
</dbReference>
<name>A0A0D2IXL2_9EURO</name>
<organism evidence="5 6">
    <name type="scientific">Fonsecaea multimorphosa CBS 102226</name>
    <dbReference type="NCBI Taxonomy" id="1442371"/>
    <lineage>
        <taxon>Eukaryota</taxon>
        <taxon>Fungi</taxon>
        <taxon>Dikarya</taxon>
        <taxon>Ascomycota</taxon>
        <taxon>Pezizomycotina</taxon>
        <taxon>Eurotiomycetes</taxon>
        <taxon>Chaetothyriomycetidae</taxon>
        <taxon>Chaetothyriales</taxon>
        <taxon>Herpotrichiellaceae</taxon>
        <taxon>Fonsecaea</taxon>
    </lineage>
</organism>
<evidence type="ECO:0000313" key="5">
    <source>
        <dbReference type="EMBL" id="KIY01782.1"/>
    </source>
</evidence>
<feature type="region of interest" description="Disordered" evidence="3">
    <location>
        <begin position="880"/>
        <end position="899"/>
    </location>
</feature>
<evidence type="ECO:0000313" key="6">
    <source>
        <dbReference type="Proteomes" id="UP000053411"/>
    </source>
</evidence>
<accession>A0A0D2IXL2</accession>
<evidence type="ECO:0000259" key="4">
    <source>
        <dbReference type="Pfam" id="PF22939"/>
    </source>
</evidence>